<dbReference type="KEGG" id="vg:64871931"/>
<dbReference type="EMBL" id="AP018486">
    <property type="protein sequence ID" value="BBC53843.1"/>
    <property type="molecule type" value="Genomic_DNA"/>
</dbReference>
<sequence>MNIELPAEHPLAEAIFNSGVERGETWLVLKKVGHPAVFRANIKSCSRYKSGVVSVEFETWDEYAERQATGMGL</sequence>
<evidence type="ECO:0000313" key="1">
    <source>
        <dbReference type="EMBL" id="BBC53843.1"/>
    </source>
</evidence>
<organism evidence="1 2">
    <name type="scientific">Mycobacterium phage PP</name>
    <dbReference type="NCBI Taxonomy" id="2077134"/>
    <lineage>
        <taxon>Viruses</taxon>
        <taxon>Duplodnaviria</taxon>
        <taxon>Heunggongvirae</taxon>
        <taxon>Uroviricota</taxon>
        <taxon>Caudoviricetes</taxon>
        <taxon>Sagamiharavirus</taxon>
        <taxon>Sagamiharavirus PP</taxon>
    </lineage>
</organism>
<evidence type="ECO:0000313" key="2">
    <source>
        <dbReference type="Proteomes" id="UP000250053"/>
    </source>
</evidence>
<dbReference type="RefSeq" id="YP_010062270.1">
    <property type="nucleotide sequence ID" value="NC_054792.1"/>
</dbReference>
<dbReference type="GeneID" id="64871931"/>
<dbReference type="Proteomes" id="UP000250053">
    <property type="component" value="Segment"/>
</dbReference>
<accession>A0A2Z5XVG4</accession>
<reference evidence="1 2" key="1">
    <citation type="submission" date="2018-01" db="EMBL/GenBank/DDBJ databases">
        <title>Genome sequence of Mycobacterium phage PP.</title>
        <authorList>
            <person name="Uchiyama J."/>
            <person name="Matsuzaki S."/>
        </authorList>
    </citation>
    <scope>NUCLEOTIDE SEQUENCE [LARGE SCALE GENOMIC DNA]</scope>
</reference>
<name>A0A2Z5XVG4_9CAUD</name>
<proteinExistence type="predicted"/>
<protein>
    <submittedName>
        <fullName evidence="1">Hypotheical protein</fullName>
    </submittedName>
</protein>
<keyword evidence="2" id="KW-1185">Reference proteome</keyword>